<protein>
    <recommendedName>
        <fullName evidence="3">Aldose 1-epimerase</fullName>
    </recommendedName>
</protein>
<dbReference type="InterPro" id="IPR014718">
    <property type="entry name" value="GH-type_carb-bd"/>
</dbReference>
<dbReference type="PANTHER" id="PTHR10091">
    <property type="entry name" value="ALDOSE-1-EPIMERASE"/>
    <property type="match status" value="1"/>
</dbReference>
<dbReference type="Proteomes" id="UP001204621">
    <property type="component" value="Unassembled WGS sequence"/>
</dbReference>
<comment type="caution">
    <text evidence="1">The sequence shown here is derived from an EMBL/GenBank/DDBJ whole genome shotgun (WGS) entry which is preliminary data.</text>
</comment>
<dbReference type="EMBL" id="JANUGU010000004">
    <property type="protein sequence ID" value="MCS0659089.1"/>
    <property type="molecule type" value="Genomic_DNA"/>
</dbReference>
<evidence type="ECO:0000313" key="2">
    <source>
        <dbReference type="Proteomes" id="UP001204621"/>
    </source>
</evidence>
<keyword evidence="2" id="KW-1185">Reference proteome</keyword>
<organism evidence="1 2">
    <name type="scientific">Massilia terrae</name>
    <dbReference type="NCBI Taxonomy" id="1811224"/>
    <lineage>
        <taxon>Bacteria</taxon>
        <taxon>Pseudomonadati</taxon>
        <taxon>Pseudomonadota</taxon>
        <taxon>Betaproteobacteria</taxon>
        <taxon>Burkholderiales</taxon>
        <taxon>Oxalobacteraceae</taxon>
        <taxon>Telluria group</taxon>
        <taxon>Massilia</taxon>
    </lineage>
</organism>
<evidence type="ECO:0000313" key="1">
    <source>
        <dbReference type="EMBL" id="MCS0659089.1"/>
    </source>
</evidence>
<evidence type="ECO:0008006" key="3">
    <source>
        <dbReference type="Google" id="ProtNLM"/>
    </source>
</evidence>
<reference evidence="1 2" key="1">
    <citation type="submission" date="2022-08" db="EMBL/GenBank/DDBJ databases">
        <title>Reclassification of Massilia species as members of the genera Telluria, Duganella, Pseudoduganella, Mokoshia gen. nov. and Zemynaea gen. nov. using orthogonal and non-orthogonal genome-based approaches.</title>
        <authorList>
            <person name="Bowman J.P."/>
        </authorList>
    </citation>
    <scope>NUCLEOTIDE SEQUENCE [LARGE SCALE GENOMIC DNA]</scope>
    <source>
        <strain evidence="1 2">JCM 31606</strain>
    </source>
</reference>
<name>A0ABT2CZ02_9BURK</name>
<sequence>MFLTTANHSRASGPSGPGRLFTLHNDRDMAVTISEHGAALMAWWAPDRYGRLADVVMAGADSLAEPGHPGSLRRLAPAGWQGTMDGRCVTLRHASEELAVELSYRLDDEGRLSIEHHVGAREESTVDLGAHPRFNLTGGRGDVADHMLQIEADHYLKIDRGGIPMDVAPVEGTAFDFRKPAAIGPRLVWPDVQIGLAGGFGHCFQVGAERGQLRVVARVYDPRSGRRLQVATTEAGLGFCTDTQGGSPDGAGLRLQPCSHPEHLGVGLAAAVIVSPRNVFRRTTVYQLTLQL</sequence>
<proteinExistence type="predicted"/>
<accession>A0ABT2CZ02</accession>
<dbReference type="Gene3D" id="2.70.98.10">
    <property type="match status" value="2"/>
</dbReference>
<dbReference type="InterPro" id="IPR008183">
    <property type="entry name" value="Aldose_1/G6P_1-epimerase"/>
</dbReference>
<dbReference type="RefSeq" id="WP_258812278.1">
    <property type="nucleotide sequence ID" value="NZ_JANUGU010000004.1"/>
</dbReference>
<dbReference type="InterPro" id="IPR011013">
    <property type="entry name" value="Gal_mutarotase_sf_dom"/>
</dbReference>
<dbReference type="PANTHER" id="PTHR10091:SF0">
    <property type="entry name" value="GALACTOSE MUTAROTASE"/>
    <property type="match status" value="1"/>
</dbReference>
<dbReference type="Pfam" id="PF01263">
    <property type="entry name" value="Aldose_epim"/>
    <property type="match status" value="1"/>
</dbReference>
<dbReference type="SUPFAM" id="SSF74650">
    <property type="entry name" value="Galactose mutarotase-like"/>
    <property type="match status" value="1"/>
</dbReference>
<gene>
    <name evidence="1" type="ORF">NX778_13550</name>
</gene>